<dbReference type="PANTHER" id="PTHR43380:SF1">
    <property type="entry name" value="2-OXOISOVALERATE DEHYDROGENASE SUBUNIT ALPHA, MITOCHONDRIAL"/>
    <property type="match status" value="1"/>
</dbReference>
<evidence type="ECO:0000256" key="1">
    <source>
        <dbReference type="ARBA" id="ARBA00023002"/>
    </source>
</evidence>
<evidence type="ECO:0000256" key="2">
    <source>
        <dbReference type="RuleBase" id="RU365014"/>
    </source>
</evidence>
<dbReference type="AlphaFoldDB" id="A0A5B0QRC2"/>
<dbReference type="InterPro" id="IPR001017">
    <property type="entry name" value="DH_E1"/>
</dbReference>
<dbReference type="PANTHER" id="PTHR43380">
    <property type="entry name" value="2-OXOISOVALERATE DEHYDROGENASE SUBUNIT ALPHA, MITOCHONDRIAL"/>
    <property type="match status" value="1"/>
</dbReference>
<feature type="region of interest" description="Disordered" evidence="3">
    <location>
        <begin position="88"/>
        <end position="147"/>
    </location>
</feature>
<keyword evidence="6" id="KW-1185">Reference proteome</keyword>
<evidence type="ECO:0000256" key="3">
    <source>
        <dbReference type="SAM" id="MobiDB-lite"/>
    </source>
</evidence>
<comment type="cofactor">
    <cofactor evidence="2">
        <name>thiamine diphosphate</name>
        <dbReference type="ChEBI" id="CHEBI:58937"/>
    </cofactor>
</comment>
<comment type="caution">
    <text evidence="5">The sequence shown here is derived from an EMBL/GenBank/DDBJ whole genome shotgun (WGS) entry which is preliminary data.</text>
</comment>
<protein>
    <recommendedName>
        <fullName evidence="2">2-oxoisovalerate dehydrogenase subunit alpha</fullName>
        <ecNumber evidence="2">1.2.4.4</ecNumber>
    </recommendedName>
    <alternativeName>
        <fullName evidence="2">Branched-chain alpha-keto acid dehydrogenase E1 component alpha chain</fullName>
    </alternativeName>
</protein>
<dbReference type="Proteomes" id="UP000324748">
    <property type="component" value="Unassembled WGS sequence"/>
</dbReference>
<dbReference type="InterPro" id="IPR029061">
    <property type="entry name" value="THDP-binding"/>
</dbReference>
<dbReference type="Pfam" id="PF00676">
    <property type="entry name" value="E1_dh"/>
    <property type="match status" value="2"/>
</dbReference>
<comment type="similarity">
    <text evidence="2">Belongs to the BCKDHA family.</text>
</comment>
<gene>
    <name evidence="5" type="ORF">PGT21_000713</name>
</gene>
<dbReference type="Gene3D" id="3.40.50.970">
    <property type="match status" value="2"/>
</dbReference>
<feature type="domain" description="Dehydrogenase E1 component" evidence="4">
    <location>
        <begin position="8"/>
        <end position="86"/>
    </location>
</feature>
<dbReference type="InterPro" id="IPR050771">
    <property type="entry name" value="Alpha-ketoacid_DH_E1_comp"/>
</dbReference>
<sequence>MRARRVDRWPVHYASKKHHFHSISSPLATQIPQAAGAAYALKRMRQKGERPDDCVVCYLGEGAASEGDFHAGSTWPAFWAVQSFFSSDNSKGTGSPLVLLRSPSSGTRSRRSSSDGRGMTYRVGHHHSTSDDSSAYRNPNEVDQWRKRDNPINRMRAFLESKGWWDPAKEKIGSNSGRTISQNLLKGLKNIYLVKL</sequence>
<organism evidence="5 6">
    <name type="scientific">Puccinia graminis f. sp. tritici</name>
    <dbReference type="NCBI Taxonomy" id="56615"/>
    <lineage>
        <taxon>Eukaryota</taxon>
        <taxon>Fungi</taxon>
        <taxon>Dikarya</taxon>
        <taxon>Basidiomycota</taxon>
        <taxon>Pucciniomycotina</taxon>
        <taxon>Pucciniomycetes</taxon>
        <taxon>Pucciniales</taxon>
        <taxon>Pucciniaceae</taxon>
        <taxon>Puccinia</taxon>
    </lineage>
</organism>
<dbReference type="GO" id="GO:0009083">
    <property type="term" value="P:branched-chain amino acid catabolic process"/>
    <property type="evidence" value="ECO:0007669"/>
    <property type="project" value="TreeGrafter"/>
</dbReference>
<proteinExistence type="inferred from homology"/>
<keyword evidence="2" id="KW-0786">Thiamine pyrophosphate</keyword>
<evidence type="ECO:0000259" key="4">
    <source>
        <dbReference type="Pfam" id="PF00676"/>
    </source>
</evidence>
<accession>A0A5B0QRC2</accession>
<dbReference type="OrthoDB" id="3845at2759"/>
<feature type="domain" description="Dehydrogenase E1 component" evidence="4">
    <location>
        <begin position="119"/>
        <end position="171"/>
    </location>
</feature>
<keyword evidence="1 2" id="KW-0560">Oxidoreductase</keyword>
<name>A0A5B0QRC2_PUCGR</name>
<dbReference type="SUPFAM" id="SSF52518">
    <property type="entry name" value="Thiamin diphosphate-binding fold (THDP-binding)"/>
    <property type="match status" value="1"/>
</dbReference>
<comment type="function">
    <text evidence="2">The branched-chain alpha-keto dehydrogenase complex catalyzes the overall conversion of alpha-keto acids to acyl-CoA and CO(2). It contains multiple copies of three enzymatic components: branched-chain alpha-keto acid decarboxylase (E1), lipoamide acyltransferase (E2) and lipoamide dehydrogenase (E3).</text>
</comment>
<comment type="catalytic activity">
    <reaction evidence="2">
        <text>N(6)-[(R)-lipoyl]-L-lysyl-[protein] + 3-methyl-2-oxobutanoate + H(+) = N(6)-[(R)-S(8)-2-methylpropanoyldihydrolipoyl]-L-lysyl-[protein] + CO2</text>
        <dbReference type="Rhea" id="RHEA:13457"/>
        <dbReference type="Rhea" id="RHEA-COMP:10474"/>
        <dbReference type="Rhea" id="RHEA-COMP:10497"/>
        <dbReference type="ChEBI" id="CHEBI:11851"/>
        <dbReference type="ChEBI" id="CHEBI:15378"/>
        <dbReference type="ChEBI" id="CHEBI:16526"/>
        <dbReference type="ChEBI" id="CHEBI:83099"/>
        <dbReference type="ChEBI" id="CHEBI:83142"/>
        <dbReference type="EC" id="1.2.4.4"/>
    </reaction>
</comment>
<dbReference type="GO" id="GO:0003863">
    <property type="term" value="F:branched-chain 2-oxo acid dehydrogenase activity"/>
    <property type="evidence" value="ECO:0007669"/>
    <property type="project" value="UniProtKB-EC"/>
</dbReference>
<dbReference type="EC" id="1.2.4.4" evidence="2"/>
<evidence type="ECO:0000313" key="6">
    <source>
        <dbReference type="Proteomes" id="UP000324748"/>
    </source>
</evidence>
<reference evidence="5 6" key="1">
    <citation type="submission" date="2019-05" db="EMBL/GenBank/DDBJ databases">
        <title>Emergence of the Ug99 lineage of the wheat stem rust pathogen through somatic hybridization.</title>
        <authorList>
            <person name="Li F."/>
            <person name="Upadhyaya N.M."/>
            <person name="Sperschneider J."/>
            <person name="Matny O."/>
            <person name="Nguyen-Phuc H."/>
            <person name="Mago R."/>
            <person name="Raley C."/>
            <person name="Miller M.E."/>
            <person name="Silverstein K.A.T."/>
            <person name="Henningsen E."/>
            <person name="Hirsch C.D."/>
            <person name="Visser B."/>
            <person name="Pretorius Z.A."/>
            <person name="Steffenson B.J."/>
            <person name="Schwessinger B."/>
            <person name="Dodds P.N."/>
            <person name="Figueroa M."/>
        </authorList>
    </citation>
    <scope>NUCLEOTIDE SEQUENCE [LARGE SCALE GENOMIC DNA]</scope>
    <source>
        <strain evidence="5">21-0</strain>
    </source>
</reference>
<evidence type="ECO:0000313" key="5">
    <source>
        <dbReference type="EMBL" id="KAA1115817.1"/>
    </source>
</evidence>
<dbReference type="EMBL" id="VSWC01000011">
    <property type="protein sequence ID" value="KAA1115817.1"/>
    <property type="molecule type" value="Genomic_DNA"/>
</dbReference>